<comment type="caution">
    <text evidence="2">The sequence shown here is derived from an EMBL/GenBank/DDBJ whole genome shotgun (WGS) entry which is preliminary data.</text>
</comment>
<dbReference type="InterPro" id="IPR036514">
    <property type="entry name" value="SGNH_hydro_sf"/>
</dbReference>
<feature type="chain" id="PRO_5040318793" evidence="1">
    <location>
        <begin position="18"/>
        <end position="293"/>
    </location>
</feature>
<reference evidence="2" key="2">
    <citation type="submission" date="2021-10" db="EMBL/GenBank/DDBJ databases">
        <title>Phylogenomics reveals ancestral predisposition of the termite-cultivated fungus Termitomyces towards a domesticated lifestyle.</title>
        <authorList>
            <person name="Auxier B."/>
            <person name="Grum-Grzhimaylo A."/>
            <person name="Cardenas M.E."/>
            <person name="Lodge J.D."/>
            <person name="Laessoe T."/>
            <person name="Pedersen O."/>
            <person name="Smith M.E."/>
            <person name="Kuyper T.W."/>
            <person name="Franco-Molano E.A."/>
            <person name="Baroni T.J."/>
            <person name="Aanen D.K."/>
        </authorList>
    </citation>
    <scope>NUCLEOTIDE SEQUENCE</scope>
    <source>
        <strain evidence="2">D49</strain>
    </source>
</reference>
<gene>
    <name evidence="2" type="ORF">H0H81_006863</name>
</gene>
<organism evidence="2 3">
    <name type="scientific">Sphagnurus paluster</name>
    <dbReference type="NCBI Taxonomy" id="117069"/>
    <lineage>
        <taxon>Eukaryota</taxon>
        <taxon>Fungi</taxon>
        <taxon>Dikarya</taxon>
        <taxon>Basidiomycota</taxon>
        <taxon>Agaricomycotina</taxon>
        <taxon>Agaricomycetes</taxon>
        <taxon>Agaricomycetidae</taxon>
        <taxon>Agaricales</taxon>
        <taxon>Tricholomatineae</taxon>
        <taxon>Lyophyllaceae</taxon>
        <taxon>Sphagnurus</taxon>
    </lineage>
</organism>
<reference evidence="2" key="1">
    <citation type="submission" date="2021-02" db="EMBL/GenBank/DDBJ databases">
        <authorList>
            <person name="Nieuwenhuis M."/>
            <person name="Van De Peppel L.J.J."/>
        </authorList>
    </citation>
    <scope>NUCLEOTIDE SEQUENCE</scope>
    <source>
        <strain evidence="2">D49</strain>
    </source>
</reference>
<feature type="signal peptide" evidence="1">
    <location>
        <begin position="1"/>
        <end position="17"/>
    </location>
</feature>
<keyword evidence="1" id="KW-0732">Signal</keyword>
<keyword evidence="3" id="KW-1185">Reference proteome</keyword>
<name>A0A9P7GP04_9AGAR</name>
<dbReference type="EMBL" id="JABCKI010000018">
    <property type="protein sequence ID" value="KAG5654152.1"/>
    <property type="molecule type" value="Genomic_DNA"/>
</dbReference>
<protein>
    <submittedName>
        <fullName evidence="2">Uncharacterized protein</fullName>
    </submittedName>
</protein>
<evidence type="ECO:0000313" key="3">
    <source>
        <dbReference type="Proteomes" id="UP000717328"/>
    </source>
</evidence>
<dbReference type="Gene3D" id="3.40.50.1110">
    <property type="entry name" value="SGNH hydrolase"/>
    <property type="match status" value="1"/>
</dbReference>
<sequence length="293" mass="30834">MRFSVAFILTAVSLASATAIGRQSVQNVHLAVQPKCGSFSGAPADVNAGIRSLSNYKTIVAFGDAWTDGGVRDGSPVKPAVITPPSPNAGGRMCDGPVWVESLAKKAGATLKDYAAAGAVVDSTQYPGKVFSGNDFFTQTNLFTGQGVRYDPDTTLYTVFFGIGDFDAGGDLDVVAQNIAFRVLALTSSPNFARNILIVDNYGRGNQTRAGEAFKKSVFSSLRYLRAGGVNVAFVDLANVWNAILGSSPGYKAFGYTNAGACTVSSQTTIGACSDPEHSLYWIPGEVFYARSK</sequence>
<dbReference type="AlphaFoldDB" id="A0A9P7GP04"/>
<dbReference type="Proteomes" id="UP000717328">
    <property type="component" value="Unassembled WGS sequence"/>
</dbReference>
<proteinExistence type="predicted"/>
<evidence type="ECO:0000256" key="1">
    <source>
        <dbReference type="SAM" id="SignalP"/>
    </source>
</evidence>
<evidence type="ECO:0000313" key="2">
    <source>
        <dbReference type="EMBL" id="KAG5654152.1"/>
    </source>
</evidence>
<dbReference type="OrthoDB" id="1600564at2759"/>
<accession>A0A9P7GP04</accession>